<comment type="caution">
    <text evidence="1">The sequence shown here is derived from an EMBL/GenBank/DDBJ whole genome shotgun (WGS) entry which is preliminary data.</text>
</comment>
<dbReference type="EMBL" id="CM029051">
    <property type="protein sequence ID" value="KAG2564282.1"/>
    <property type="molecule type" value="Genomic_DNA"/>
</dbReference>
<evidence type="ECO:0000313" key="1">
    <source>
        <dbReference type="EMBL" id="KAG2564282.1"/>
    </source>
</evidence>
<accession>A0A8T0PVC0</accession>
<evidence type="ECO:0000313" key="2">
    <source>
        <dbReference type="Proteomes" id="UP000823388"/>
    </source>
</evidence>
<reference evidence="1" key="1">
    <citation type="submission" date="2020-05" db="EMBL/GenBank/DDBJ databases">
        <title>WGS assembly of Panicum virgatum.</title>
        <authorList>
            <person name="Lovell J.T."/>
            <person name="Jenkins J."/>
            <person name="Shu S."/>
            <person name="Juenger T.E."/>
            <person name="Schmutz J."/>
        </authorList>
    </citation>
    <scope>NUCLEOTIDE SEQUENCE</scope>
    <source>
        <strain evidence="1">AP13</strain>
    </source>
</reference>
<proteinExistence type="predicted"/>
<dbReference type="AlphaFoldDB" id="A0A8T0PVC0"/>
<sequence>MFFFLKNGYLSTNCDGAFTGFCERVYAIFVSYRTRFLSFLTMAVFIPPRSVSTCLNMIPCVDAVSIEIGHFHSWHTSSHFWPSVRYRTQFLDLFTQGRFHPFTVDFHPHVGAVSNHFHQKQFCCGYPSFLTPTRPLGYINEGRDT</sequence>
<dbReference type="Proteomes" id="UP000823388">
    <property type="component" value="Chromosome 8K"/>
</dbReference>
<protein>
    <submittedName>
        <fullName evidence="1">Uncharacterized protein</fullName>
    </submittedName>
</protein>
<gene>
    <name evidence="1" type="ORF">PVAP13_8KG088900</name>
</gene>
<keyword evidence="2" id="KW-1185">Reference proteome</keyword>
<organism evidence="1 2">
    <name type="scientific">Panicum virgatum</name>
    <name type="common">Blackwell switchgrass</name>
    <dbReference type="NCBI Taxonomy" id="38727"/>
    <lineage>
        <taxon>Eukaryota</taxon>
        <taxon>Viridiplantae</taxon>
        <taxon>Streptophyta</taxon>
        <taxon>Embryophyta</taxon>
        <taxon>Tracheophyta</taxon>
        <taxon>Spermatophyta</taxon>
        <taxon>Magnoliopsida</taxon>
        <taxon>Liliopsida</taxon>
        <taxon>Poales</taxon>
        <taxon>Poaceae</taxon>
        <taxon>PACMAD clade</taxon>
        <taxon>Panicoideae</taxon>
        <taxon>Panicodae</taxon>
        <taxon>Paniceae</taxon>
        <taxon>Panicinae</taxon>
        <taxon>Panicum</taxon>
        <taxon>Panicum sect. Hiantes</taxon>
    </lineage>
</organism>
<name>A0A8T0PVC0_PANVG</name>